<evidence type="ECO:0000313" key="4">
    <source>
        <dbReference type="EMBL" id="CAC5367455.1"/>
    </source>
</evidence>
<evidence type="ECO:0000313" key="5">
    <source>
        <dbReference type="Proteomes" id="UP000507470"/>
    </source>
</evidence>
<dbReference type="InterPro" id="IPR046700">
    <property type="entry name" value="DUF6570"/>
</dbReference>
<dbReference type="Gene3D" id="3.90.70.120">
    <property type="match status" value="1"/>
</dbReference>
<proteinExistence type="predicted"/>
<dbReference type="SUPFAM" id="SSF54001">
    <property type="entry name" value="Cysteine proteinases"/>
    <property type="match status" value="1"/>
</dbReference>
<dbReference type="EMBL" id="CACVKT020001361">
    <property type="protein sequence ID" value="CAC5367455.1"/>
    <property type="molecule type" value="Genomic_DNA"/>
</dbReference>
<dbReference type="PANTHER" id="PTHR40552:SF6">
    <property type="entry name" value="FI09606P-RELATED"/>
    <property type="match status" value="1"/>
</dbReference>
<dbReference type="Pfam" id="PF20209">
    <property type="entry name" value="DUF6570"/>
    <property type="match status" value="1"/>
</dbReference>
<dbReference type="InterPro" id="IPR038765">
    <property type="entry name" value="Papain-like_cys_pep_sf"/>
</dbReference>
<feature type="region of interest" description="Disordered" evidence="1">
    <location>
        <begin position="483"/>
        <end position="520"/>
    </location>
</feature>
<evidence type="ECO:0000259" key="2">
    <source>
        <dbReference type="Pfam" id="PF04843"/>
    </source>
</evidence>
<dbReference type="PANTHER" id="PTHR40552">
    <property type="entry name" value="AT05186P-RELATED"/>
    <property type="match status" value="1"/>
</dbReference>
<sequence>MLFLYGDYHQGSPAFHDESRGRQCMPNSIIFSALSQIRLIATWSSDTLKVILHSGDVLYTYIRKECLVSSDFLFFEDLPKHFTFLGKNFSIKNEKSFSGTLTKKIYYVNDPLSMSLEFAFNLVFYSGQSKFGAILIFCDSALSVIRIQNEFYVFDPHSRCRDGLLSSEGACHVSKFNTLVDLCSFLRDLALSLSKKKLDEIQFNIHGFEVSIVKTKTNNCVINVKNFESVELCSKKNSSSIPTSKTTTTSNCPQKRKGIEVSCEVPCKKKHLNQDLQISIVINRFNLAVHDGPLYICTSCSQTWFKEGVVRFNSVKMSTRLKDKCIQGIKSVQNVEWLCLTCKKHLISGKIPECSVGNDMKFLTIPNELVGLSQLEQRLISPRIPFMSIRQQPRGGQLCMKGNVVNIPADVNKTVRVLPRTLNDNETVFVKLKRKISYKHCVAQEMIRPNHVIDAVKLLTKSNLFKSEGICIDPHWSVENVSNTFSDNHDKGQSSDIETNEESSNSWDEAANHENEPSGNLDTMLNPIGFREYKPVINIAPGEGNSPLGVFQDIYSEFLAFPAIYCGQTRTPNNLRCIPLHYSTISKWELRNIDRRVAMCVPKHFSK</sequence>
<feature type="domain" description="Peptidase C76" evidence="2">
    <location>
        <begin position="9"/>
        <end position="159"/>
    </location>
</feature>
<feature type="compositionally biased region" description="Polar residues" evidence="1">
    <location>
        <begin position="494"/>
        <end position="507"/>
    </location>
</feature>
<dbReference type="AlphaFoldDB" id="A0A6J8AGY8"/>
<organism evidence="4 5">
    <name type="scientific">Mytilus coruscus</name>
    <name type="common">Sea mussel</name>
    <dbReference type="NCBI Taxonomy" id="42192"/>
    <lineage>
        <taxon>Eukaryota</taxon>
        <taxon>Metazoa</taxon>
        <taxon>Spiralia</taxon>
        <taxon>Lophotrochozoa</taxon>
        <taxon>Mollusca</taxon>
        <taxon>Bivalvia</taxon>
        <taxon>Autobranchia</taxon>
        <taxon>Pteriomorphia</taxon>
        <taxon>Mytilida</taxon>
        <taxon>Mytiloidea</taxon>
        <taxon>Mytilidae</taxon>
        <taxon>Mytilinae</taxon>
        <taxon>Mytilus</taxon>
    </lineage>
</organism>
<protein>
    <submittedName>
        <fullName evidence="4">Uncharacterized protein</fullName>
    </submittedName>
</protein>
<accession>A0A6J8AGY8</accession>
<dbReference type="Pfam" id="PF04843">
    <property type="entry name" value="Herpes_teg_N"/>
    <property type="match status" value="1"/>
</dbReference>
<name>A0A6J8AGY8_MYTCO</name>
<gene>
    <name evidence="4" type="ORF">MCOR_7352</name>
</gene>
<dbReference type="Proteomes" id="UP000507470">
    <property type="component" value="Unassembled WGS sequence"/>
</dbReference>
<dbReference type="OrthoDB" id="6141723at2759"/>
<feature type="domain" description="DUF6570" evidence="3">
    <location>
        <begin position="349"/>
        <end position="474"/>
    </location>
</feature>
<reference evidence="4 5" key="1">
    <citation type="submission" date="2020-06" db="EMBL/GenBank/DDBJ databases">
        <authorList>
            <person name="Li R."/>
            <person name="Bekaert M."/>
        </authorList>
    </citation>
    <scope>NUCLEOTIDE SEQUENCE [LARGE SCALE GENOMIC DNA]</scope>
    <source>
        <strain evidence="5">wild</strain>
    </source>
</reference>
<evidence type="ECO:0000259" key="3">
    <source>
        <dbReference type="Pfam" id="PF20209"/>
    </source>
</evidence>
<dbReference type="InterPro" id="IPR006928">
    <property type="entry name" value="Herpes_teg_USP"/>
</dbReference>
<evidence type="ECO:0000256" key="1">
    <source>
        <dbReference type="SAM" id="MobiDB-lite"/>
    </source>
</evidence>
<keyword evidence="5" id="KW-1185">Reference proteome</keyword>